<dbReference type="GO" id="GO:0051607">
    <property type="term" value="P:defense response to virus"/>
    <property type="evidence" value="ECO:0007669"/>
    <property type="project" value="UniProtKB-UniRule"/>
</dbReference>
<evidence type="ECO:0000256" key="4">
    <source>
        <dbReference type="ARBA" id="ARBA00022801"/>
    </source>
</evidence>
<keyword evidence="1 8" id="KW-0540">Nuclease</keyword>
<dbReference type="InterPro" id="IPR033641">
    <property type="entry name" value="Cas1_I-E"/>
</dbReference>
<name>A0A852Z941_9ACTN</name>
<dbReference type="AlphaFoldDB" id="A0A852Z941"/>
<dbReference type="InterPro" id="IPR042211">
    <property type="entry name" value="CRISPR-assoc_Cas1_N"/>
</dbReference>
<proteinExistence type="inferred from homology"/>
<keyword evidence="6 8" id="KW-0051">Antiviral defense</keyword>
<evidence type="ECO:0000256" key="7">
    <source>
        <dbReference type="ARBA" id="ARBA00023125"/>
    </source>
</evidence>
<dbReference type="GO" id="GO:0003677">
    <property type="term" value="F:DNA binding"/>
    <property type="evidence" value="ECO:0007669"/>
    <property type="project" value="UniProtKB-KW"/>
</dbReference>
<dbReference type="GO" id="GO:0016787">
    <property type="term" value="F:hydrolase activity"/>
    <property type="evidence" value="ECO:0007669"/>
    <property type="project" value="UniProtKB-KW"/>
</dbReference>
<dbReference type="InterPro" id="IPR002729">
    <property type="entry name" value="CRISPR-assoc_Cas1"/>
</dbReference>
<dbReference type="Gene3D" id="1.20.120.920">
    <property type="entry name" value="CRISPR-associated endonuclease Cas1, C-terminal domain"/>
    <property type="match status" value="1"/>
</dbReference>
<evidence type="ECO:0000256" key="5">
    <source>
        <dbReference type="ARBA" id="ARBA00022842"/>
    </source>
</evidence>
<comment type="similarity">
    <text evidence="8">Belongs to the CRISPR-associated endonuclease Cas1 family.</text>
</comment>
<gene>
    <name evidence="8" type="primary">cas1</name>
    <name evidence="9" type="ORF">FHR84_002371</name>
</gene>
<reference evidence="9 10" key="1">
    <citation type="submission" date="2020-07" db="EMBL/GenBank/DDBJ databases">
        <title>Genomic Encyclopedia of Type Strains, Phase III (KMG-III): the genomes of soil and plant-associated and newly described type strains.</title>
        <authorList>
            <person name="Whitman W."/>
        </authorList>
    </citation>
    <scope>NUCLEOTIDE SEQUENCE [LARGE SCALE GENOMIC DNA]</scope>
    <source>
        <strain evidence="9 10">CECT 8576</strain>
    </source>
</reference>
<dbReference type="InterPro" id="IPR050646">
    <property type="entry name" value="Cas1"/>
</dbReference>
<dbReference type="RefSeq" id="WP_179535494.1">
    <property type="nucleotide sequence ID" value="NZ_JACBYW010000004.1"/>
</dbReference>
<dbReference type="Gene3D" id="3.100.10.20">
    <property type="entry name" value="CRISPR-associated endonuclease Cas1, N-terminal domain"/>
    <property type="match status" value="1"/>
</dbReference>
<dbReference type="NCBIfam" id="TIGR03638">
    <property type="entry name" value="cas1_ECOLI"/>
    <property type="match status" value="1"/>
</dbReference>
<dbReference type="InterPro" id="IPR019851">
    <property type="entry name" value="CRISPR-assoc_Cas1_ECOLI"/>
</dbReference>
<dbReference type="PANTHER" id="PTHR34353:SF3">
    <property type="entry name" value="CRISPR-ASSOCIATED ENDONUCLEASE CAS1"/>
    <property type="match status" value="1"/>
</dbReference>
<dbReference type="EC" id="3.1.-.-" evidence="8"/>
<evidence type="ECO:0000256" key="8">
    <source>
        <dbReference type="HAMAP-Rule" id="MF_01470"/>
    </source>
</evidence>
<dbReference type="CDD" id="cd09719">
    <property type="entry name" value="Cas1_I-E"/>
    <property type="match status" value="1"/>
</dbReference>
<keyword evidence="8" id="KW-0464">Manganese</keyword>
<evidence type="ECO:0000256" key="6">
    <source>
        <dbReference type="ARBA" id="ARBA00023118"/>
    </source>
</evidence>
<keyword evidence="4 8" id="KW-0378">Hydrolase</keyword>
<evidence type="ECO:0000313" key="10">
    <source>
        <dbReference type="Proteomes" id="UP000548304"/>
    </source>
</evidence>
<feature type="binding site" evidence="8">
    <location>
        <position position="226"/>
    </location>
    <ligand>
        <name>Mn(2+)</name>
        <dbReference type="ChEBI" id="CHEBI:29035"/>
    </ligand>
</feature>
<keyword evidence="2 8" id="KW-0479">Metal-binding</keyword>
<dbReference type="GO" id="GO:0046872">
    <property type="term" value="F:metal ion binding"/>
    <property type="evidence" value="ECO:0007669"/>
    <property type="project" value="UniProtKB-UniRule"/>
</dbReference>
<comment type="cofactor">
    <cofactor evidence="8">
        <name>Mg(2+)</name>
        <dbReference type="ChEBI" id="CHEBI:18420"/>
    </cofactor>
    <cofactor evidence="8">
        <name>Mn(2+)</name>
        <dbReference type="ChEBI" id="CHEBI:29035"/>
    </cofactor>
</comment>
<keyword evidence="10" id="KW-1185">Reference proteome</keyword>
<dbReference type="GO" id="GO:0043571">
    <property type="term" value="P:maintenance of CRISPR repeat elements"/>
    <property type="evidence" value="ECO:0007669"/>
    <property type="project" value="UniProtKB-UniRule"/>
</dbReference>
<evidence type="ECO:0000256" key="1">
    <source>
        <dbReference type="ARBA" id="ARBA00022722"/>
    </source>
</evidence>
<protein>
    <recommendedName>
        <fullName evidence="8">CRISPR-associated endonuclease Cas1</fullName>
        <ecNumber evidence="8">3.1.-.-</ecNumber>
    </recommendedName>
</protein>
<dbReference type="Pfam" id="PF01867">
    <property type="entry name" value="Cas_Cas1"/>
    <property type="match status" value="2"/>
</dbReference>
<dbReference type="Proteomes" id="UP000548304">
    <property type="component" value="Unassembled WGS sequence"/>
</dbReference>
<comment type="subunit">
    <text evidence="8">Homodimer, forms a heterotetramer with a Cas2 homodimer.</text>
</comment>
<dbReference type="EMBL" id="JACBYW010000004">
    <property type="protein sequence ID" value="NYH79037.1"/>
    <property type="molecule type" value="Genomic_DNA"/>
</dbReference>
<keyword evidence="5 8" id="KW-0460">Magnesium</keyword>
<evidence type="ECO:0000256" key="3">
    <source>
        <dbReference type="ARBA" id="ARBA00022759"/>
    </source>
</evidence>
<comment type="caution">
    <text evidence="9">The sequence shown here is derived from an EMBL/GenBank/DDBJ whole genome shotgun (WGS) entry which is preliminary data.</text>
</comment>
<dbReference type="HAMAP" id="MF_01470">
    <property type="entry name" value="Cas1"/>
    <property type="match status" value="1"/>
</dbReference>
<accession>A0A852Z941</accession>
<feature type="binding site" evidence="8">
    <location>
        <position position="213"/>
    </location>
    <ligand>
        <name>Mn(2+)</name>
        <dbReference type="ChEBI" id="CHEBI:29035"/>
    </ligand>
</feature>
<dbReference type="InterPro" id="IPR042206">
    <property type="entry name" value="CRISPR-assoc_Cas1_C"/>
</dbReference>
<feature type="binding site" evidence="8">
    <location>
        <position position="146"/>
    </location>
    <ligand>
        <name>Mn(2+)</name>
        <dbReference type="ChEBI" id="CHEBI:29035"/>
    </ligand>
</feature>
<dbReference type="PANTHER" id="PTHR34353">
    <property type="entry name" value="CRISPR-ASSOCIATED ENDONUCLEASE CAS1 1"/>
    <property type="match status" value="1"/>
</dbReference>
<dbReference type="NCBIfam" id="TIGR00287">
    <property type="entry name" value="cas1"/>
    <property type="match status" value="1"/>
</dbReference>
<sequence length="316" mass="34704">MTSLGKRPTQPRELVRAVDRVSFLHLERCVVNRDSNAITATDERGTVHVPAASVGVLLLGPGTTITHQAIALMSDSGSTVVWVGEQGVRYYAHGVSPARTSRLVEAQAEAVSNRRSRLRVARAMYEMRFPAEDVSSLTMQQLRGREGARVRRIYRKHSERTGVPWSKRDYDVDDWEAGDPVNQALSAANSALYGVVHSVIVALGCSPALGFVHTGHHRSFVYDIADLYKTELTIPVAFDVAAETAVDVGAETRRFLRDSLHGGKLLERCARDIQRLLLNPDENEEPPEGYLDFDVISLWDEHGNAVQGGVSYGGAS</sequence>
<organism evidence="9 10">
    <name type="scientific">Actinopolyspora biskrensis</name>
    <dbReference type="NCBI Taxonomy" id="1470178"/>
    <lineage>
        <taxon>Bacteria</taxon>
        <taxon>Bacillati</taxon>
        <taxon>Actinomycetota</taxon>
        <taxon>Actinomycetes</taxon>
        <taxon>Actinopolysporales</taxon>
        <taxon>Actinopolysporaceae</taxon>
        <taxon>Actinopolyspora</taxon>
    </lineage>
</organism>
<comment type="function">
    <text evidence="8">CRISPR (clustered regularly interspaced short palindromic repeat), is an adaptive immune system that provides protection against mobile genetic elements (viruses, transposable elements and conjugative plasmids). CRISPR clusters contain spacers, sequences complementary to antecedent mobile elements, and target invading nucleic acids. CRISPR clusters are transcribed and processed into CRISPR RNA (crRNA). Acts as a dsDNA endonuclease. Involved in the integration of spacer DNA into the CRISPR cassette.</text>
</comment>
<evidence type="ECO:0000256" key="2">
    <source>
        <dbReference type="ARBA" id="ARBA00022723"/>
    </source>
</evidence>
<keyword evidence="3 8" id="KW-0255">Endonuclease</keyword>
<evidence type="ECO:0000313" key="9">
    <source>
        <dbReference type="EMBL" id="NYH79037.1"/>
    </source>
</evidence>
<dbReference type="GO" id="GO:0004520">
    <property type="term" value="F:DNA endonuclease activity"/>
    <property type="evidence" value="ECO:0007669"/>
    <property type="project" value="InterPro"/>
</dbReference>
<keyword evidence="7 8" id="KW-0238">DNA-binding</keyword>